<dbReference type="InterPro" id="IPR001761">
    <property type="entry name" value="Peripla_BP/Lac1_sug-bd_dom"/>
</dbReference>
<dbReference type="InterPro" id="IPR010982">
    <property type="entry name" value="Lambda_DNA-bd_dom_sf"/>
</dbReference>
<dbReference type="Gene3D" id="1.10.260.40">
    <property type="entry name" value="lambda repressor-like DNA-binding domains"/>
    <property type="match status" value="1"/>
</dbReference>
<dbReference type="SUPFAM" id="SSF47413">
    <property type="entry name" value="lambda repressor-like DNA-binding domains"/>
    <property type="match status" value="1"/>
</dbReference>
<dbReference type="PROSITE" id="PS00356">
    <property type="entry name" value="HTH_LACI_1"/>
    <property type="match status" value="1"/>
</dbReference>
<evidence type="ECO:0000313" key="8">
    <source>
        <dbReference type="Proteomes" id="UP001589702"/>
    </source>
</evidence>
<dbReference type="Proteomes" id="UP001589702">
    <property type="component" value="Unassembled WGS sequence"/>
</dbReference>
<evidence type="ECO:0000313" key="7">
    <source>
        <dbReference type="EMBL" id="MFB9819194.1"/>
    </source>
</evidence>
<evidence type="ECO:0000256" key="2">
    <source>
        <dbReference type="ARBA" id="ARBA00023015"/>
    </source>
</evidence>
<accession>A0ABV5XWR5</accession>
<evidence type="ECO:0000256" key="3">
    <source>
        <dbReference type="ARBA" id="ARBA00023125"/>
    </source>
</evidence>
<sequence length="337" mass="35913">MNKLRSPTIIDVAREAGVSKSAVSRALLGQGDVSPETLERVLAAADLLGYVPNAMARGLVSQRTMTLGVVLRDSTTQFYGYLQAAMQRRAAKFGYEVVSVTGVDDLTVEDAQKALRSLIALRVDGLIVSSAQLPGEDLVRYAQRVPIVVAGRAEYAEGIVSVHCDEEDGGGQIAEHVVKLGHRNVAVLLMSSDESPNGYTRGQAMIRTLEASGVTVHVMELDAYRAPVGLAVMKTLADPAITALMCPSDITMVNVLEELRVQGIPIPGRLSVTGYDAFGTLAAPFFGFTSFRLPVEEIGTTAIDRVIELIEAGVTSEKRTAIPGVLVPGRTAAPPRR</sequence>
<reference evidence="7 8" key="1">
    <citation type="submission" date="2024-09" db="EMBL/GenBank/DDBJ databases">
        <authorList>
            <person name="Sun Q."/>
            <person name="Mori K."/>
        </authorList>
    </citation>
    <scope>NUCLEOTIDE SEQUENCE [LARGE SCALE GENOMIC DNA]</scope>
    <source>
        <strain evidence="7 8">JCM 1334</strain>
    </source>
</reference>
<dbReference type="RefSeq" id="WP_234748033.1">
    <property type="nucleotide sequence ID" value="NZ_BAAAWN010000001.1"/>
</dbReference>
<dbReference type="EMBL" id="JBHMBC010000007">
    <property type="protein sequence ID" value="MFB9819194.1"/>
    <property type="molecule type" value="Genomic_DNA"/>
</dbReference>
<proteinExistence type="predicted"/>
<evidence type="ECO:0000256" key="4">
    <source>
        <dbReference type="ARBA" id="ARBA00023163"/>
    </source>
</evidence>
<evidence type="ECO:0000259" key="6">
    <source>
        <dbReference type="PROSITE" id="PS50943"/>
    </source>
</evidence>
<dbReference type="SMART" id="SM00354">
    <property type="entry name" value="HTH_LACI"/>
    <property type="match status" value="1"/>
</dbReference>
<dbReference type="PROSITE" id="PS50932">
    <property type="entry name" value="HTH_LACI_2"/>
    <property type="match status" value="1"/>
</dbReference>
<keyword evidence="8" id="KW-1185">Reference proteome</keyword>
<keyword evidence="4" id="KW-0804">Transcription</keyword>
<dbReference type="Pfam" id="PF00356">
    <property type="entry name" value="LacI"/>
    <property type="match status" value="1"/>
</dbReference>
<feature type="domain" description="HTH cro/C1-type" evidence="6">
    <location>
        <begin position="8"/>
        <end position="51"/>
    </location>
</feature>
<dbReference type="InterPro" id="IPR001387">
    <property type="entry name" value="Cro/C1-type_HTH"/>
</dbReference>
<protein>
    <submittedName>
        <fullName evidence="7">LacI family DNA-binding transcriptional regulator</fullName>
    </submittedName>
</protein>
<evidence type="ECO:0000256" key="1">
    <source>
        <dbReference type="ARBA" id="ARBA00022491"/>
    </source>
</evidence>
<dbReference type="InterPro" id="IPR028082">
    <property type="entry name" value="Peripla_BP_I"/>
</dbReference>
<organism evidence="7 8">
    <name type="scientific">Arthrobacter ramosus</name>
    <dbReference type="NCBI Taxonomy" id="1672"/>
    <lineage>
        <taxon>Bacteria</taxon>
        <taxon>Bacillati</taxon>
        <taxon>Actinomycetota</taxon>
        <taxon>Actinomycetes</taxon>
        <taxon>Micrococcales</taxon>
        <taxon>Micrococcaceae</taxon>
        <taxon>Arthrobacter</taxon>
    </lineage>
</organism>
<name>A0ABV5XWR5_ARTRM</name>
<dbReference type="PANTHER" id="PTHR30146:SF148">
    <property type="entry name" value="HTH-TYPE TRANSCRIPTIONAL REPRESSOR PURR-RELATED"/>
    <property type="match status" value="1"/>
</dbReference>
<comment type="caution">
    <text evidence="7">The sequence shown here is derived from an EMBL/GenBank/DDBJ whole genome shotgun (WGS) entry which is preliminary data.</text>
</comment>
<evidence type="ECO:0000259" key="5">
    <source>
        <dbReference type="PROSITE" id="PS50932"/>
    </source>
</evidence>
<dbReference type="InterPro" id="IPR000843">
    <property type="entry name" value="HTH_LacI"/>
</dbReference>
<dbReference type="PANTHER" id="PTHR30146">
    <property type="entry name" value="LACI-RELATED TRANSCRIPTIONAL REPRESSOR"/>
    <property type="match status" value="1"/>
</dbReference>
<gene>
    <name evidence="7" type="ORF">ACFFP1_06735</name>
</gene>
<dbReference type="Pfam" id="PF00532">
    <property type="entry name" value="Peripla_BP_1"/>
    <property type="match status" value="1"/>
</dbReference>
<keyword evidence="3 7" id="KW-0238">DNA-binding</keyword>
<keyword evidence="2" id="KW-0805">Transcription regulation</keyword>
<dbReference type="GO" id="GO:0003677">
    <property type="term" value="F:DNA binding"/>
    <property type="evidence" value="ECO:0007669"/>
    <property type="project" value="UniProtKB-KW"/>
</dbReference>
<feature type="domain" description="HTH lacI-type" evidence="5">
    <location>
        <begin position="7"/>
        <end position="61"/>
    </location>
</feature>
<dbReference type="CDD" id="cd01392">
    <property type="entry name" value="HTH_LacI"/>
    <property type="match status" value="1"/>
</dbReference>
<dbReference type="SUPFAM" id="SSF53822">
    <property type="entry name" value="Periplasmic binding protein-like I"/>
    <property type="match status" value="1"/>
</dbReference>
<keyword evidence="1" id="KW-0678">Repressor</keyword>
<dbReference type="Gene3D" id="3.40.50.2300">
    <property type="match status" value="2"/>
</dbReference>
<dbReference type="PROSITE" id="PS50943">
    <property type="entry name" value="HTH_CROC1"/>
    <property type="match status" value="1"/>
</dbReference>